<dbReference type="NCBIfam" id="TIGR03694">
    <property type="entry name" value="exosort_acyl"/>
    <property type="match status" value="1"/>
</dbReference>
<dbReference type="Pfam" id="PF13444">
    <property type="entry name" value="Acetyltransf_5"/>
    <property type="match status" value="1"/>
</dbReference>
<dbReference type="SUPFAM" id="SSF55729">
    <property type="entry name" value="Acyl-CoA N-acyltransferases (Nat)"/>
    <property type="match status" value="1"/>
</dbReference>
<dbReference type="InterPro" id="IPR016181">
    <property type="entry name" value="Acyl_CoA_acyltransferase"/>
</dbReference>
<dbReference type="Proteomes" id="UP000253769">
    <property type="component" value="Unassembled WGS sequence"/>
</dbReference>
<dbReference type="AlphaFoldDB" id="A0A369WQX5"/>
<protein>
    <submittedName>
        <fullName evidence="1">PEP-CTERM/exosortase system-associated acyltransferase</fullName>
    </submittedName>
</protein>
<evidence type="ECO:0000313" key="1">
    <source>
        <dbReference type="EMBL" id="RDE24077.1"/>
    </source>
</evidence>
<organism evidence="1 2">
    <name type="scientific">Motiliproteus coralliicola</name>
    <dbReference type="NCBI Taxonomy" id="2283196"/>
    <lineage>
        <taxon>Bacteria</taxon>
        <taxon>Pseudomonadati</taxon>
        <taxon>Pseudomonadota</taxon>
        <taxon>Gammaproteobacteria</taxon>
        <taxon>Oceanospirillales</taxon>
        <taxon>Oceanospirillaceae</taxon>
        <taxon>Motiliproteus</taxon>
    </lineage>
</organism>
<gene>
    <name evidence="1" type="ORF">DV711_00255</name>
</gene>
<name>A0A369WQX5_9GAMM</name>
<reference evidence="1 2" key="1">
    <citation type="submission" date="2018-07" db="EMBL/GenBank/DDBJ databases">
        <title>Motiliproteus coralliicola sp. nov., a bacterium isolated from Coral.</title>
        <authorList>
            <person name="Wang G."/>
        </authorList>
    </citation>
    <scope>NUCLEOTIDE SEQUENCE [LARGE SCALE GENOMIC DNA]</scope>
    <source>
        <strain evidence="1 2">C34</strain>
    </source>
</reference>
<dbReference type="InterPro" id="IPR022484">
    <property type="entry name" value="PEP-CTERM/exosrtase_acylTfrase"/>
</dbReference>
<dbReference type="GO" id="GO:0016746">
    <property type="term" value="F:acyltransferase activity"/>
    <property type="evidence" value="ECO:0007669"/>
    <property type="project" value="UniProtKB-KW"/>
</dbReference>
<dbReference type="OrthoDB" id="582214at2"/>
<keyword evidence="1" id="KW-0012">Acyltransferase</keyword>
<sequence length="267" mass="30721">MWSGISNIGLKTTMLFNTNKIHEQFQRYCRIVPATTAELKNQAYSIRHQVYCEELEWLPSHNNFLETDPYDQVSHHCLLQNVTNNEFIGCIRMVLAIPSEPQASMPFQLTCKQLKESEPDQEQLMQGLVGEVSRLAVLRQYRHRPQEQFKAVSLTDADFGTAKQPRFPYIPIGLYMGVLEMARLHNVKTLYILTDPSLARHLCRLGGKLERIGDPVEHLGTRIPYKMVIDEVISQMNPALHPLFDVICDEVRQGYQDQFQPHLTAAE</sequence>
<evidence type="ECO:0000313" key="2">
    <source>
        <dbReference type="Proteomes" id="UP000253769"/>
    </source>
</evidence>
<proteinExistence type="predicted"/>
<dbReference type="Gene3D" id="3.40.630.30">
    <property type="match status" value="1"/>
</dbReference>
<comment type="caution">
    <text evidence="1">The sequence shown here is derived from an EMBL/GenBank/DDBJ whole genome shotgun (WGS) entry which is preliminary data.</text>
</comment>
<keyword evidence="1" id="KW-0808">Transferase</keyword>
<accession>A0A369WQX5</accession>
<dbReference type="EMBL" id="QQOH01000001">
    <property type="protein sequence ID" value="RDE24077.1"/>
    <property type="molecule type" value="Genomic_DNA"/>
</dbReference>
<keyword evidence="2" id="KW-1185">Reference proteome</keyword>